<evidence type="ECO:0000256" key="1">
    <source>
        <dbReference type="ARBA" id="ARBA00008780"/>
    </source>
</evidence>
<sequence>MRFPFEAIGLVSGGVWGVDANVFNDNNYFDPSTNLEIDIAANAYLLQKRALGDAPRGYTPADINCPAVRPEIRSAATLSPSEQTWLKSRRTAIVDPMKTLLSRMSITGLDTNAYIDSHKDDLPVVGIAMSGGGYRATLVGAGVIAAFDSRTENSTSKGHLGGLLQSATYLSGLSGGSWLVGSLYMNNFTTVQKLIQTPAKQSATGGLWQFTRTLLQGPDSGIISTAKYFMDIYTTVDAKETAGYNTTITDYWGRALSYQMINASDGAPAYTWSSVAESADFNNANSPLPIIVADGRAPGEKLISLNTTVFEFTPWEMGSFDPQLYGFAPLRYTGSNFLNGRLSNSDPCVRGFDNAGYVMATSSSLFNTFLLNIGSVDVPTVLKDVITKVLNRVGQKQEDIADWSPNPFRGWNVAKNPNAGTKALTLVDGGEDLQNIPVHPLIQPERHVDVIFAVDSSADTLGAGPNWPNGTALVATYARSKNADVQNGTAFPAIPDQNTFVNLGLNKRPTFFGCSTKNNTGPTPIIVYIPNAPYIYMSNVSTFVPTYSDSDRDAMVRNGYVVATMGNATVDAEWPACVGCAILSRSLERTKTVQPDVCSKCFQRYCWDGKVNSTVPNPSYQPQLILPNLKIETKGDGGGKKKSAAVGMGVPMVVVLGAVGVVAGLLV</sequence>
<dbReference type="PROSITE" id="PS51210">
    <property type="entry name" value="PLA2C"/>
    <property type="match status" value="1"/>
</dbReference>
<dbReference type="GO" id="GO:0004623">
    <property type="term" value="F:phospholipase A2 activity"/>
    <property type="evidence" value="ECO:0007669"/>
    <property type="project" value="TreeGrafter"/>
</dbReference>
<evidence type="ECO:0000313" key="13">
    <source>
        <dbReference type="EMBL" id="KAF2423393.1"/>
    </source>
</evidence>
<protein>
    <recommendedName>
        <fullName evidence="2 10">Lysophospholipase</fullName>
        <ecNumber evidence="2 10">3.1.1.5</ecNumber>
    </recommendedName>
</protein>
<dbReference type="EC" id="3.1.1.5" evidence="2 10"/>
<dbReference type="AlphaFoldDB" id="A0A9P4NIX8"/>
<comment type="catalytic activity">
    <reaction evidence="8 10">
        <text>a 1-acyl-sn-glycero-3-phosphocholine + H2O = sn-glycerol 3-phosphocholine + a fatty acid + H(+)</text>
        <dbReference type="Rhea" id="RHEA:15177"/>
        <dbReference type="ChEBI" id="CHEBI:15377"/>
        <dbReference type="ChEBI" id="CHEBI:15378"/>
        <dbReference type="ChEBI" id="CHEBI:16870"/>
        <dbReference type="ChEBI" id="CHEBI:28868"/>
        <dbReference type="ChEBI" id="CHEBI:58168"/>
        <dbReference type="EC" id="3.1.1.5"/>
    </reaction>
</comment>
<keyword evidence="11" id="KW-1133">Transmembrane helix</keyword>
<dbReference type="GO" id="GO:0005829">
    <property type="term" value="C:cytosol"/>
    <property type="evidence" value="ECO:0007669"/>
    <property type="project" value="TreeGrafter"/>
</dbReference>
<dbReference type="FunFam" id="3.40.1090.10:FF:000010">
    <property type="entry name" value="Lysophospholipase"/>
    <property type="match status" value="1"/>
</dbReference>
<dbReference type="GO" id="GO:0046475">
    <property type="term" value="P:glycerophospholipid catabolic process"/>
    <property type="evidence" value="ECO:0007669"/>
    <property type="project" value="TreeGrafter"/>
</dbReference>
<organism evidence="13 14">
    <name type="scientific">Tothia fuscella</name>
    <dbReference type="NCBI Taxonomy" id="1048955"/>
    <lineage>
        <taxon>Eukaryota</taxon>
        <taxon>Fungi</taxon>
        <taxon>Dikarya</taxon>
        <taxon>Ascomycota</taxon>
        <taxon>Pezizomycotina</taxon>
        <taxon>Dothideomycetes</taxon>
        <taxon>Pleosporomycetidae</taxon>
        <taxon>Venturiales</taxon>
        <taxon>Cylindrosympodiaceae</taxon>
        <taxon>Tothia</taxon>
    </lineage>
</organism>
<keyword evidence="4 9" id="KW-0378">Hydrolase</keyword>
<name>A0A9P4NIX8_9PEZI</name>
<evidence type="ECO:0000256" key="4">
    <source>
        <dbReference type="ARBA" id="ARBA00022801"/>
    </source>
</evidence>
<evidence type="ECO:0000256" key="9">
    <source>
        <dbReference type="PROSITE-ProRule" id="PRU00555"/>
    </source>
</evidence>
<reference evidence="13" key="1">
    <citation type="journal article" date="2020" name="Stud. Mycol.">
        <title>101 Dothideomycetes genomes: a test case for predicting lifestyles and emergence of pathogens.</title>
        <authorList>
            <person name="Haridas S."/>
            <person name="Albert R."/>
            <person name="Binder M."/>
            <person name="Bloem J."/>
            <person name="Labutti K."/>
            <person name="Salamov A."/>
            <person name="Andreopoulos B."/>
            <person name="Baker S."/>
            <person name="Barry K."/>
            <person name="Bills G."/>
            <person name="Bluhm B."/>
            <person name="Cannon C."/>
            <person name="Castanera R."/>
            <person name="Culley D."/>
            <person name="Daum C."/>
            <person name="Ezra D."/>
            <person name="Gonzalez J."/>
            <person name="Henrissat B."/>
            <person name="Kuo A."/>
            <person name="Liang C."/>
            <person name="Lipzen A."/>
            <person name="Lutzoni F."/>
            <person name="Magnuson J."/>
            <person name="Mondo S."/>
            <person name="Nolan M."/>
            <person name="Ohm R."/>
            <person name="Pangilinan J."/>
            <person name="Park H.-J."/>
            <person name="Ramirez L."/>
            <person name="Alfaro M."/>
            <person name="Sun H."/>
            <person name="Tritt A."/>
            <person name="Yoshinaga Y."/>
            <person name="Zwiers L.-H."/>
            <person name="Turgeon B."/>
            <person name="Goodwin S."/>
            <person name="Spatafora J."/>
            <person name="Crous P."/>
            <person name="Grigoriev I."/>
        </authorList>
    </citation>
    <scope>NUCLEOTIDE SEQUENCE</scope>
    <source>
        <strain evidence="13">CBS 130266</strain>
    </source>
</reference>
<keyword evidence="7" id="KW-0325">Glycoprotein</keyword>
<feature type="domain" description="PLA2c" evidence="12">
    <location>
        <begin position="64"/>
        <end position="612"/>
    </location>
</feature>
<evidence type="ECO:0000256" key="6">
    <source>
        <dbReference type="ARBA" id="ARBA00023098"/>
    </source>
</evidence>
<dbReference type="GO" id="GO:0005783">
    <property type="term" value="C:endoplasmic reticulum"/>
    <property type="evidence" value="ECO:0007669"/>
    <property type="project" value="TreeGrafter"/>
</dbReference>
<keyword evidence="5 9" id="KW-0442">Lipid degradation</keyword>
<keyword evidence="11" id="KW-0472">Membrane</keyword>
<gene>
    <name evidence="13" type="ORF">EJ08DRAFT_640158</name>
</gene>
<comment type="caution">
    <text evidence="13">The sequence shown here is derived from an EMBL/GenBank/DDBJ whole genome shotgun (WGS) entry which is preliminary data.</text>
</comment>
<evidence type="ECO:0000256" key="10">
    <source>
        <dbReference type="RuleBase" id="RU362103"/>
    </source>
</evidence>
<keyword evidence="3" id="KW-0732">Signal</keyword>
<dbReference type="SMART" id="SM00022">
    <property type="entry name" value="PLAc"/>
    <property type="match status" value="1"/>
</dbReference>
<accession>A0A9P4NIX8</accession>
<dbReference type="PANTHER" id="PTHR10728">
    <property type="entry name" value="CYTOSOLIC PHOSPHOLIPASE A2"/>
    <property type="match status" value="1"/>
</dbReference>
<keyword evidence="11" id="KW-0812">Transmembrane</keyword>
<dbReference type="Gene3D" id="3.40.1090.10">
    <property type="entry name" value="Cytosolic phospholipase A2 catalytic domain"/>
    <property type="match status" value="1"/>
</dbReference>
<evidence type="ECO:0000259" key="12">
    <source>
        <dbReference type="PROSITE" id="PS51210"/>
    </source>
</evidence>
<dbReference type="PANTHER" id="PTHR10728:SF33">
    <property type="entry name" value="LYSOPHOSPHOLIPASE 1-RELATED"/>
    <property type="match status" value="1"/>
</dbReference>
<proteinExistence type="inferred from homology"/>
<evidence type="ECO:0000256" key="7">
    <source>
        <dbReference type="ARBA" id="ARBA00023180"/>
    </source>
</evidence>
<comment type="similarity">
    <text evidence="1 10">Belongs to the lysophospholipase family.</text>
</comment>
<dbReference type="EMBL" id="MU007082">
    <property type="protein sequence ID" value="KAF2423393.1"/>
    <property type="molecule type" value="Genomic_DNA"/>
</dbReference>
<dbReference type="GO" id="GO:0004622">
    <property type="term" value="F:phosphatidylcholine lysophospholipase activity"/>
    <property type="evidence" value="ECO:0007669"/>
    <property type="project" value="UniProtKB-EC"/>
</dbReference>
<dbReference type="Pfam" id="PF01735">
    <property type="entry name" value="PLA2_B"/>
    <property type="match status" value="1"/>
</dbReference>
<evidence type="ECO:0000256" key="11">
    <source>
        <dbReference type="SAM" id="Phobius"/>
    </source>
</evidence>
<dbReference type="InterPro" id="IPR016035">
    <property type="entry name" value="Acyl_Trfase/lysoPLipase"/>
</dbReference>
<dbReference type="Proteomes" id="UP000800235">
    <property type="component" value="Unassembled WGS sequence"/>
</dbReference>
<evidence type="ECO:0000256" key="5">
    <source>
        <dbReference type="ARBA" id="ARBA00022963"/>
    </source>
</evidence>
<evidence type="ECO:0000256" key="2">
    <source>
        <dbReference type="ARBA" id="ARBA00013274"/>
    </source>
</evidence>
<keyword evidence="6 9" id="KW-0443">Lipid metabolism</keyword>
<dbReference type="InterPro" id="IPR002642">
    <property type="entry name" value="LysoPLipase_cat_dom"/>
</dbReference>
<feature type="transmembrane region" description="Helical" evidence="11">
    <location>
        <begin position="644"/>
        <end position="666"/>
    </location>
</feature>
<evidence type="ECO:0000256" key="8">
    <source>
        <dbReference type="ARBA" id="ARBA00049531"/>
    </source>
</evidence>
<evidence type="ECO:0000256" key="3">
    <source>
        <dbReference type="ARBA" id="ARBA00022729"/>
    </source>
</evidence>
<keyword evidence="14" id="KW-1185">Reference proteome</keyword>
<dbReference type="OrthoDB" id="4084751at2759"/>
<dbReference type="SUPFAM" id="SSF52151">
    <property type="entry name" value="FabD/lysophospholipase-like"/>
    <property type="match status" value="1"/>
</dbReference>
<evidence type="ECO:0000313" key="14">
    <source>
        <dbReference type="Proteomes" id="UP000800235"/>
    </source>
</evidence>